<gene>
    <name evidence="5" type="ORF">KDM90_03475</name>
</gene>
<proteinExistence type="inferred from homology"/>
<dbReference type="Pfam" id="PF01026">
    <property type="entry name" value="TatD_DNase"/>
    <property type="match status" value="1"/>
</dbReference>
<sequence>MWIDSHCHLDASEFAGRSLILAAEAARMGVSAIVIPAVHRANFVDVMQLSVQSNMCFYALGIHPMFVANSKIEDLDYLRGEIGRLLTNTEQGSRLVAIGEIGLDYFVPALCEAPLREKQEFFYAEQLKIARDFGLPVLLHVRKSQDKILKQLRRISVIGGIAHAFNGSEQQAQQFVQAGFKLGFGGAMTFTRALQIRRLATSLPLSSIVLETDAPDIAPRWCHPGINSPGELVQIGLELAEMRGLEPKELAQQTTLNVLSALPRMAAHYPLR</sequence>
<dbReference type="AlphaFoldDB" id="A0A941E1R0"/>
<dbReference type="Proteomes" id="UP000678545">
    <property type="component" value="Unassembled WGS sequence"/>
</dbReference>
<evidence type="ECO:0000256" key="3">
    <source>
        <dbReference type="ARBA" id="ARBA00022801"/>
    </source>
</evidence>
<dbReference type="GO" id="GO:0046872">
    <property type="term" value="F:metal ion binding"/>
    <property type="evidence" value="ECO:0007669"/>
    <property type="project" value="UniProtKB-KW"/>
</dbReference>
<evidence type="ECO:0000256" key="1">
    <source>
        <dbReference type="ARBA" id="ARBA00009275"/>
    </source>
</evidence>
<dbReference type="FunFam" id="3.20.20.140:FF:000005">
    <property type="entry name" value="TatD family hydrolase"/>
    <property type="match status" value="1"/>
</dbReference>
<evidence type="ECO:0000256" key="2">
    <source>
        <dbReference type="ARBA" id="ARBA00022723"/>
    </source>
</evidence>
<feature type="binding site" evidence="4">
    <location>
        <position position="6"/>
    </location>
    <ligand>
        <name>a divalent metal cation</name>
        <dbReference type="ChEBI" id="CHEBI:60240"/>
        <label>1</label>
    </ligand>
</feature>
<dbReference type="InterPro" id="IPR001130">
    <property type="entry name" value="TatD-like"/>
</dbReference>
<dbReference type="GO" id="GO:0016788">
    <property type="term" value="F:hydrolase activity, acting on ester bonds"/>
    <property type="evidence" value="ECO:0007669"/>
    <property type="project" value="InterPro"/>
</dbReference>
<keyword evidence="2 4" id="KW-0479">Metal-binding</keyword>
<dbReference type="PANTHER" id="PTHR46124:SF2">
    <property type="entry name" value="D-AMINOACYL-TRNA DEACYLASE"/>
    <property type="match status" value="1"/>
</dbReference>
<feature type="binding site" evidence="4">
    <location>
        <position position="163"/>
    </location>
    <ligand>
        <name>a divalent metal cation</name>
        <dbReference type="ChEBI" id="CHEBI:60240"/>
        <label>2</label>
    </ligand>
</feature>
<dbReference type="CDD" id="cd01310">
    <property type="entry name" value="TatD_DNAse"/>
    <property type="match status" value="1"/>
</dbReference>
<feature type="binding site" evidence="4">
    <location>
        <position position="8"/>
    </location>
    <ligand>
        <name>a divalent metal cation</name>
        <dbReference type="ChEBI" id="CHEBI:60240"/>
        <label>1</label>
    </ligand>
</feature>
<dbReference type="PROSITE" id="PS01091">
    <property type="entry name" value="TATD_3"/>
    <property type="match status" value="1"/>
</dbReference>
<name>A0A941E1R0_9BURK</name>
<organism evidence="5 6">
    <name type="scientific">Undibacterium fentianense</name>
    <dbReference type="NCBI Taxonomy" id="2828728"/>
    <lineage>
        <taxon>Bacteria</taxon>
        <taxon>Pseudomonadati</taxon>
        <taxon>Pseudomonadota</taxon>
        <taxon>Betaproteobacteria</taxon>
        <taxon>Burkholderiales</taxon>
        <taxon>Oxalobacteraceae</taxon>
        <taxon>Undibacterium</taxon>
    </lineage>
</organism>
<evidence type="ECO:0000313" key="6">
    <source>
        <dbReference type="Proteomes" id="UP000678545"/>
    </source>
</evidence>
<keyword evidence="3 5" id="KW-0378">Hydrolase</keyword>
<evidence type="ECO:0000313" key="5">
    <source>
        <dbReference type="EMBL" id="MBR7799049.1"/>
    </source>
</evidence>
<dbReference type="RefSeq" id="WP_212674158.1">
    <property type="nucleotide sequence ID" value="NZ_JAGSPJ010000001.1"/>
</dbReference>
<dbReference type="SUPFAM" id="SSF51556">
    <property type="entry name" value="Metallo-dependent hydrolases"/>
    <property type="match status" value="1"/>
</dbReference>
<dbReference type="InterPro" id="IPR032466">
    <property type="entry name" value="Metal_Hydrolase"/>
</dbReference>
<comment type="caution">
    <text evidence="5">The sequence shown here is derived from an EMBL/GenBank/DDBJ whole genome shotgun (WGS) entry which is preliminary data.</text>
</comment>
<feature type="binding site" evidence="4">
    <location>
        <position position="100"/>
    </location>
    <ligand>
        <name>a divalent metal cation</name>
        <dbReference type="ChEBI" id="CHEBI:60240"/>
        <label>1</label>
    </ligand>
</feature>
<accession>A0A941E1R0</accession>
<dbReference type="InterPro" id="IPR018228">
    <property type="entry name" value="DNase_TatD-rel_CS"/>
</dbReference>
<protein>
    <submittedName>
        <fullName evidence="5">TatD family hydrolase</fullName>
    </submittedName>
</protein>
<comment type="similarity">
    <text evidence="1">Belongs to the metallo-dependent hydrolases superfamily. TatD-type hydrolase family.</text>
</comment>
<feature type="binding site" evidence="4">
    <location>
        <position position="213"/>
    </location>
    <ligand>
        <name>a divalent metal cation</name>
        <dbReference type="ChEBI" id="CHEBI:60240"/>
        <label>1</label>
    </ligand>
</feature>
<dbReference type="PIRSF" id="PIRSF005902">
    <property type="entry name" value="DNase_TatD"/>
    <property type="match status" value="1"/>
</dbReference>
<keyword evidence="6" id="KW-1185">Reference proteome</keyword>
<dbReference type="EMBL" id="JAGSPJ010000001">
    <property type="protein sequence ID" value="MBR7799049.1"/>
    <property type="molecule type" value="Genomic_DNA"/>
</dbReference>
<feature type="binding site" evidence="4">
    <location>
        <position position="140"/>
    </location>
    <ligand>
        <name>a divalent metal cation</name>
        <dbReference type="ChEBI" id="CHEBI:60240"/>
        <label>2</label>
    </ligand>
</feature>
<dbReference type="Gene3D" id="3.20.20.140">
    <property type="entry name" value="Metal-dependent hydrolases"/>
    <property type="match status" value="1"/>
</dbReference>
<reference evidence="5" key="1">
    <citation type="submission" date="2021-04" db="EMBL/GenBank/DDBJ databases">
        <title>novel species isolated from subtropical streams in China.</title>
        <authorList>
            <person name="Lu H."/>
        </authorList>
    </citation>
    <scope>NUCLEOTIDE SEQUENCE</scope>
    <source>
        <strain evidence="5">FT137W</strain>
    </source>
</reference>
<evidence type="ECO:0000256" key="4">
    <source>
        <dbReference type="PIRSR" id="PIRSR005902-1"/>
    </source>
</evidence>
<dbReference type="PANTHER" id="PTHR46124">
    <property type="entry name" value="D-AMINOACYL-TRNA DEACYLASE"/>
    <property type="match status" value="1"/>
</dbReference>